<dbReference type="SMART" id="SM00746">
    <property type="entry name" value="TRASH"/>
    <property type="match status" value="1"/>
</dbReference>
<evidence type="ECO:0000313" key="3">
    <source>
        <dbReference type="EMBL" id="SMP96934.1"/>
    </source>
</evidence>
<dbReference type="InterPro" id="IPR007029">
    <property type="entry name" value="YHS_dom"/>
</dbReference>
<feature type="signal peptide" evidence="1">
    <location>
        <begin position="1"/>
        <end position="18"/>
    </location>
</feature>
<dbReference type="RefSeq" id="WP_283418005.1">
    <property type="nucleotide sequence ID" value="NZ_FXUO01000010.1"/>
</dbReference>
<dbReference type="EMBL" id="FXUO01000010">
    <property type="protein sequence ID" value="SMP96934.1"/>
    <property type="molecule type" value="Genomic_DNA"/>
</dbReference>
<keyword evidence="1" id="KW-0732">Signal</keyword>
<dbReference type="InterPro" id="IPR012348">
    <property type="entry name" value="RNR-like"/>
</dbReference>
<feature type="domain" description="TRASH" evidence="2">
    <location>
        <begin position="46"/>
        <end position="83"/>
    </location>
</feature>
<dbReference type="InterPro" id="IPR011017">
    <property type="entry name" value="TRASH_dom"/>
</dbReference>
<feature type="chain" id="PRO_5047192916" evidence="1">
    <location>
        <begin position="19"/>
        <end position="89"/>
    </location>
</feature>
<accession>A0ABY1R713</accession>
<organism evidence="3 4">
    <name type="scientific">Epilithonimonas pallida</name>
    <dbReference type="NCBI Taxonomy" id="373671"/>
    <lineage>
        <taxon>Bacteria</taxon>
        <taxon>Pseudomonadati</taxon>
        <taxon>Bacteroidota</taxon>
        <taxon>Flavobacteriia</taxon>
        <taxon>Flavobacteriales</taxon>
        <taxon>Weeksellaceae</taxon>
        <taxon>Chryseobacterium group</taxon>
        <taxon>Epilithonimonas</taxon>
    </lineage>
</organism>
<gene>
    <name evidence="3" type="ORF">SAMN05421679_11093</name>
</gene>
<proteinExistence type="predicted"/>
<dbReference type="Gene3D" id="1.10.620.20">
    <property type="entry name" value="Ribonucleotide Reductase, subunit A"/>
    <property type="match status" value="1"/>
</dbReference>
<reference evidence="3 4" key="1">
    <citation type="submission" date="2017-05" db="EMBL/GenBank/DDBJ databases">
        <authorList>
            <person name="Varghese N."/>
            <person name="Submissions S."/>
        </authorList>
    </citation>
    <scope>NUCLEOTIDE SEQUENCE [LARGE SCALE GENOMIC DNA]</scope>
    <source>
        <strain evidence="3 4">DSM 18015</strain>
    </source>
</reference>
<protein>
    <submittedName>
        <fullName evidence="3">YHS domain-containing protein</fullName>
    </submittedName>
</protein>
<keyword evidence="4" id="KW-1185">Reference proteome</keyword>
<dbReference type="PROSITE" id="PS51257">
    <property type="entry name" value="PROKAR_LIPOPROTEIN"/>
    <property type="match status" value="1"/>
</dbReference>
<evidence type="ECO:0000259" key="2">
    <source>
        <dbReference type="SMART" id="SM00746"/>
    </source>
</evidence>
<sequence length="89" mass="10036">MKFNISMILLSVSVLSCAQETPKVKQVSKMKPKTDLKGVKVVNADDPICQMKTAEFLKDTIVYKGKTYGFCSDHCKKEFRKSPAKYALK</sequence>
<name>A0ABY1R713_9FLAO</name>
<comment type="caution">
    <text evidence="3">The sequence shown here is derived from an EMBL/GenBank/DDBJ whole genome shotgun (WGS) entry which is preliminary data.</text>
</comment>
<evidence type="ECO:0000313" key="4">
    <source>
        <dbReference type="Proteomes" id="UP001158050"/>
    </source>
</evidence>
<dbReference type="SUPFAM" id="SSF47240">
    <property type="entry name" value="Ferritin-like"/>
    <property type="match status" value="1"/>
</dbReference>
<dbReference type="InterPro" id="IPR009078">
    <property type="entry name" value="Ferritin-like_SF"/>
</dbReference>
<evidence type="ECO:0000256" key="1">
    <source>
        <dbReference type="SAM" id="SignalP"/>
    </source>
</evidence>
<dbReference type="Proteomes" id="UP001158050">
    <property type="component" value="Unassembled WGS sequence"/>
</dbReference>
<dbReference type="Pfam" id="PF04945">
    <property type="entry name" value="YHS"/>
    <property type="match status" value="1"/>
</dbReference>